<evidence type="ECO:0000256" key="1">
    <source>
        <dbReference type="SAM" id="MobiDB-lite"/>
    </source>
</evidence>
<dbReference type="Gene3D" id="3.90.550.10">
    <property type="entry name" value="Spore Coat Polysaccharide Biosynthesis Protein SpsA, Chain A"/>
    <property type="match status" value="1"/>
</dbReference>
<sequence length="1206" mass="132996">MHAAVEGDAVVLPYISSKSRYAGAVDYIDNALGIRGWLLDLEPSALPVGIDLRCGETHVAGTIAFLDRPDIDKVLNRPTYCGFLIGWSRVDRAALERADADLSVSFYVSGTDEAVPVVCKPLTAGDLLALVEAGTGRDLSPPFREFNDYLDIAASGLFDEAWYRRTQMAGAETPPPILDYLRRGEEAGSRPSPCFEPASYAAEAELESKSGALLHYIRQGGSSGLPPGPFFDPAWYAATHDVPSGQLPLAHYMAHRRENAPNPWFDPAYYMASAGLPPETADPFAHLMEEGLASGLLPSAIFEPDDPEPPPPKAELFLELLRRQAGLAGSAAAAPADSDTPAEERATPSGEEEDESAPLPDRPSEPVPVLVIPAPPATAQPTIQSTTQPAATQQVQIEVPPKPRISIAALVGLPERSGRGPEEGAGHQALPARTLFRPLEAGFASTEGHLLSLPAGERDALLAKAEREMKEETGAAVAEAALLLAIGRALAGDRQGSARAQIAFLGTPVEAEPSVLAEIGARFAQLNHALYEARNREEAPQVYGLLHARGVRDYLISLRLLELALEAGDSMAAKPHALELERSYADRLNVWGSLALSRYYQLVGEKPKSLQILRRLPLFPATEAVAEAVIAHRLMEAGAMEAASIRLEAVGESDLPEIFQARFRLAARRKDTAGLLRLLEDRRAEKMPDWQLAEAMFLCIDPGQTRMGDAQRLLGILYRLLEGRGLGSHPVVQARIHFLLQHKRWDELGALFEELDGSPIAEDRDTLLRKLEFYCHADNPEEAERIYREVFQGSALNKWESLTVLRLLSELKRWDEAGRILLGHVARGYGIGGAAHLAMRVVRKADIHKELSDAAAKLAEESTSELEPDLEEFLARVHEDLAIVQRARAMAVNVQARGTPARYRSNWVLSPADTGELTQDELCLFVCANQRYFLSLLTFLCSFLGQSPQVGGRIFVFLDRDVPRHWYGSIAMIAARFGRVIDVIGEEDFVPAAVDHRTDYGFFAGGSALSRAAYFRLYAARYLLQRHTFRRAAYIDTDIICRGDLTGLFQMELGDMLLAARVEDYSPEVINAASHNGLDPHSYFNSGVLLFKFDDPMLPDVVEEAIRVSEQEPNRLIFHDQCALNISFRGRFTMMADRFNFFLRPSRERNGHIEDGVLLHFLDKPKPWDVVFDRSYREEWRVWALVLGSILPQGLYVDIFAAANRD</sequence>
<keyword evidence="3" id="KW-1185">Reference proteome</keyword>
<dbReference type="InterPro" id="IPR029044">
    <property type="entry name" value="Nucleotide-diphossugar_trans"/>
</dbReference>
<feature type="compositionally biased region" description="Low complexity" evidence="1">
    <location>
        <begin position="328"/>
        <end position="339"/>
    </location>
</feature>
<dbReference type="Pfam" id="PF01501">
    <property type="entry name" value="Glyco_transf_8"/>
    <property type="match status" value="1"/>
</dbReference>
<proteinExistence type="predicted"/>
<organism evidence="2 3">
    <name type="scientific">Roseomonas populi</name>
    <dbReference type="NCBI Taxonomy" id="3121582"/>
    <lineage>
        <taxon>Bacteria</taxon>
        <taxon>Pseudomonadati</taxon>
        <taxon>Pseudomonadota</taxon>
        <taxon>Alphaproteobacteria</taxon>
        <taxon>Acetobacterales</taxon>
        <taxon>Roseomonadaceae</taxon>
        <taxon>Roseomonas</taxon>
    </lineage>
</organism>
<feature type="compositionally biased region" description="Low complexity" evidence="1">
    <location>
        <begin position="379"/>
        <end position="390"/>
    </location>
</feature>
<accession>A0ABT1X6E8</accession>
<dbReference type="RefSeq" id="WP_257717340.1">
    <property type="nucleotide sequence ID" value="NZ_JANJOU010000014.1"/>
</dbReference>
<evidence type="ECO:0000313" key="2">
    <source>
        <dbReference type="EMBL" id="MCR0983678.1"/>
    </source>
</evidence>
<dbReference type="Proteomes" id="UP001524642">
    <property type="component" value="Unassembled WGS sequence"/>
</dbReference>
<dbReference type="EMBL" id="JANJOU010000014">
    <property type="protein sequence ID" value="MCR0983678.1"/>
    <property type="molecule type" value="Genomic_DNA"/>
</dbReference>
<dbReference type="InterPro" id="IPR002495">
    <property type="entry name" value="Glyco_trans_8"/>
</dbReference>
<gene>
    <name evidence="2" type="ORF">NRP21_16610</name>
</gene>
<evidence type="ECO:0000313" key="3">
    <source>
        <dbReference type="Proteomes" id="UP001524642"/>
    </source>
</evidence>
<feature type="region of interest" description="Disordered" evidence="1">
    <location>
        <begin position="328"/>
        <end position="390"/>
    </location>
</feature>
<protein>
    <submittedName>
        <fullName evidence="2">Uncharacterized protein</fullName>
    </submittedName>
</protein>
<name>A0ABT1X6E8_9PROT</name>
<reference evidence="2 3" key="1">
    <citation type="submission" date="2022-06" db="EMBL/GenBank/DDBJ databases">
        <title>Roseomonas CN29.</title>
        <authorList>
            <person name="Cheng Y."/>
            <person name="He X."/>
        </authorList>
    </citation>
    <scope>NUCLEOTIDE SEQUENCE [LARGE SCALE GENOMIC DNA]</scope>
    <source>
        <strain evidence="2 3">CN29</strain>
    </source>
</reference>
<comment type="caution">
    <text evidence="2">The sequence shown here is derived from an EMBL/GenBank/DDBJ whole genome shotgun (WGS) entry which is preliminary data.</text>
</comment>
<dbReference type="SUPFAM" id="SSF53448">
    <property type="entry name" value="Nucleotide-diphospho-sugar transferases"/>
    <property type="match status" value="1"/>
</dbReference>